<feature type="domain" description="Chemotaxis phosphatase CheX-like" evidence="2">
    <location>
        <begin position="52"/>
        <end position="146"/>
    </location>
</feature>
<name>A0A518CGQ2_9PLAN</name>
<dbReference type="CDD" id="cd17906">
    <property type="entry name" value="CheX"/>
    <property type="match status" value="1"/>
</dbReference>
<dbReference type="GO" id="GO:0016787">
    <property type="term" value="F:hydrolase activity"/>
    <property type="evidence" value="ECO:0007669"/>
    <property type="project" value="UniProtKB-KW"/>
</dbReference>
<evidence type="ECO:0000313" key="3">
    <source>
        <dbReference type="EMBL" id="QDU78411.1"/>
    </source>
</evidence>
<dbReference type="InterPro" id="IPR028976">
    <property type="entry name" value="CheC-like_sf"/>
</dbReference>
<dbReference type="PANTHER" id="PTHR39452:SF1">
    <property type="entry name" value="CHEY-P PHOSPHATASE CHEX"/>
    <property type="match status" value="1"/>
</dbReference>
<dbReference type="AlphaFoldDB" id="A0A518CGQ2"/>
<gene>
    <name evidence="3" type="primary">cheX</name>
    <name evidence="3" type="ORF">Pla110_01120</name>
</gene>
<proteinExistence type="predicted"/>
<evidence type="ECO:0000313" key="4">
    <source>
        <dbReference type="Proteomes" id="UP000317178"/>
    </source>
</evidence>
<accession>A0A518CGQ2</accession>
<keyword evidence="3" id="KW-0378">Hydrolase</keyword>
<sequence>MSTVTRESSELTSECVNPVLGATKSVFEAMLGCTPVRTGLALKESTQPKYEISAVIGVTGRAIGTIAVSLKESTALEVLYRLVGVRADEMNAEVCDAVGELTNIIVGNTKAKMEELQLSISIPNIITSSGHHLHYPSKVQPICIEFDSEIGPFAIEVGFASND</sequence>
<dbReference type="EC" id="3.-.-.-" evidence="3"/>
<dbReference type="RefSeq" id="WP_144992135.1">
    <property type="nucleotide sequence ID" value="NZ_CP036281.1"/>
</dbReference>
<evidence type="ECO:0000259" key="2">
    <source>
        <dbReference type="Pfam" id="PF13690"/>
    </source>
</evidence>
<keyword evidence="1" id="KW-0145">Chemotaxis</keyword>
<dbReference type="OrthoDB" id="9790435at2"/>
<dbReference type="SUPFAM" id="SSF103039">
    <property type="entry name" value="CheC-like"/>
    <property type="match status" value="1"/>
</dbReference>
<dbReference type="KEGG" id="plon:Pla110_01120"/>
<organism evidence="3 4">
    <name type="scientific">Polystyrenella longa</name>
    <dbReference type="NCBI Taxonomy" id="2528007"/>
    <lineage>
        <taxon>Bacteria</taxon>
        <taxon>Pseudomonadati</taxon>
        <taxon>Planctomycetota</taxon>
        <taxon>Planctomycetia</taxon>
        <taxon>Planctomycetales</taxon>
        <taxon>Planctomycetaceae</taxon>
        <taxon>Polystyrenella</taxon>
    </lineage>
</organism>
<dbReference type="PANTHER" id="PTHR39452">
    <property type="entry name" value="CHEY-P PHOSPHATASE CHEX"/>
    <property type="match status" value="1"/>
</dbReference>
<dbReference type="Pfam" id="PF13690">
    <property type="entry name" value="CheX"/>
    <property type="match status" value="1"/>
</dbReference>
<dbReference type="InterPro" id="IPR038756">
    <property type="entry name" value="CheX-like"/>
</dbReference>
<dbReference type="Proteomes" id="UP000317178">
    <property type="component" value="Chromosome"/>
</dbReference>
<evidence type="ECO:0000256" key="1">
    <source>
        <dbReference type="ARBA" id="ARBA00022500"/>
    </source>
</evidence>
<reference evidence="3 4" key="1">
    <citation type="submission" date="2019-02" db="EMBL/GenBank/DDBJ databases">
        <title>Deep-cultivation of Planctomycetes and their phenomic and genomic characterization uncovers novel biology.</title>
        <authorList>
            <person name="Wiegand S."/>
            <person name="Jogler M."/>
            <person name="Boedeker C."/>
            <person name="Pinto D."/>
            <person name="Vollmers J."/>
            <person name="Rivas-Marin E."/>
            <person name="Kohn T."/>
            <person name="Peeters S.H."/>
            <person name="Heuer A."/>
            <person name="Rast P."/>
            <person name="Oberbeckmann S."/>
            <person name="Bunk B."/>
            <person name="Jeske O."/>
            <person name="Meyerdierks A."/>
            <person name="Storesund J.E."/>
            <person name="Kallscheuer N."/>
            <person name="Luecker S."/>
            <person name="Lage O.M."/>
            <person name="Pohl T."/>
            <person name="Merkel B.J."/>
            <person name="Hornburger P."/>
            <person name="Mueller R.-W."/>
            <person name="Bruemmer F."/>
            <person name="Labrenz M."/>
            <person name="Spormann A.M."/>
            <person name="Op den Camp H."/>
            <person name="Overmann J."/>
            <person name="Amann R."/>
            <person name="Jetten M.S.M."/>
            <person name="Mascher T."/>
            <person name="Medema M.H."/>
            <person name="Devos D.P."/>
            <person name="Kaster A.-K."/>
            <person name="Ovreas L."/>
            <person name="Rohde M."/>
            <person name="Galperin M.Y."/>
            <person name="Jogler C."/>
        </authorList>
    </citation>
    <scope>NUCLEOTIDE SEQUENCE [LARGE SCALE GENOMIC DNA]</scope>
    <source>
        <strain evidence="3 4">Pla110</strain>
    </source>
</reference>
<keyword evidence="4" id="KW-1185">Reference proteome</keyword>
<protein>
    <submittedName>
        <fullName evidence="3">CheY-P phosphatase CheX</fullName>
        <ecNumber evidence="3">3.-.-.-</ecNumber>
    </submittedName>
</protein>
<dbReference type="Gene3D" id="3.40.1550.10">
    <property type="entry name" value="CheC-like"/>
    <property type="match status" value="1"/>
</dbReference>
<dbReference type="EMBL" id="CP036281">
    <property type="protein sequence ID" value="QDU78411.1"/>
    <property type="molecule type" value="Genomic_DNA"/>
</dbReference>
<dbReference type="InterPro" id="IPR028051">
    <property type="entry name" value="CheX-like_dom"/>
</dbReference>
<dbReference type="GO" id="GO:0006935">
    <property type="term" value="P:chemotaxis"/>
    <property type="evidence" value="ECO:0007669"/>
    <property type="project" value="UniProtKB-KW"/>
</dbReference>